<name>A0A8J4BD03_9CHLO</name>
<comment type="caution">
    <text evidence="2">The sequence shown here is derived from an EMBL/GenBank/DDBJ whole genome shotgun (WGS) entry which is preliminary data.</text>
</comment>
<feature type="non-terminal residue" evidence="2">
    <location>
        <position position="184"/>
    </location>
</feature>
<evidence type="ECO:0000256" key="1">
    <source>
        <dbReference type="SAM" id="MobiDB-lite"/>
    </source>
</evidence>
<proteinExistence type="predicted"/>
<dbReference type="AlphaFoldDB" id="A0A8J4BD03"/>
<reference evidence="2" key="1">
    <citation type="journal article" date="2021" name="Proc. Natl. Acad. Sci. U.S.A.">
        <title>Three genomes in the algal genus Volvox reveal the fate of a haploid sex-determining region after a transition to homothallism.</title>
        <authorList>
            <person name="Yamamoto K."/>
            <person name="Hamaji T."/>
            <person name="Kawai-Toyooka H."/>
            <person name="Matsuzaki R."/>
            <person name="Takahashi F."/>
            <person name="Nishimura Y."/>
            <person name="Kawachi M."/>
            <person name="Noguchi H."/>
            <person name="Minakuchi Y."/>
            <person name="Umen J.G."/>
            <person name="Toyoda A."/>
            <person name="Nozaki H."/>
        </authorList>
    </citation>
    <scope>NUCLEOTIDE SEQUENCE</scope>
    <source>
        <strain evidence="2">NIES-3780</strain>
    </source>
</reference>
<accession>A0A8J4BD03</accession>
<dbReference type="Proteomes" id="UP000747399">
    <property type="component" value="Unassembled WGS sequence"/>
</dbReference>
<feature type="compositionally biased region" description="Low complexity" evidence="1">
    <location>
        <begin position="166"/>
        <end position="184"/>
    </location>
</feature>
<organism evidence="2 3">
    <name type="scientific">Volvox africanus</name>
    <dbReference type="NCBI Taxonomy" id="51714"/>
    <lineage>
        <taxon>Eukaryota</taxon>
        <taxon>Viridiplantae</taxon>
        <taxon>Chlorophyta</taxon>
        <taxon>core chlorophytes</taxon>
        <taxon>Chlorophyceae</taxon>
        <taxon>CS clade</taxon>
        <taxon>Chlamydomonadales</taxon>
        <taxon>Volvocaceae</taxon>
        <taxon>Volvox</taxon>
    </lineage>
</organism>
<feature type="compositionally biased region" description="Low complexity" evidence="1">
    <location>
        <begin position="96"/>
        <end position="111"/>
    </location>
</feature>
<keyword evidence="3" id="KW-1185">Reference proteome</keyword>
<evidence type="ECO:0000313" key="2">
    <source>
        <dbReference type="EMBL" id="GIL58988.1"/>
    </source>
</evidence>
<sequence length="184" mass="18442">ACTAAVTTNWRPSSAPRIPTRAANRSTCSSGAYAWCLCLVPMSALFPFSTHLRRGHVNTTALQIRSQRAAPALISSLSQPRDSPPRCPDAPGATGASPSHVVPAAPAAVEPGPTPAAPPDACRCSESAPPMNLSESPDPPSLSSSPCFAERQGTDALLPAKPDSGAATASVSAAASSAASATAS</sequence>
<gene>
    <name evidence="2" type="ORF">Vafri_13974</name>
</gene>
<feature type="region of interest" description="Disordered" evidence="1">
    <location>
        <begin position="76"/>
        <end position="184"/>
    </location>
</feature>
<feature type="non-terminal residue" evidence="2">
    <location>
        <position position="1"/>
    </location>
</feature>
<evidence type="ECO:0000313" key="3">
    <source>
        <dbReference type="Proteomes" id="UP000747399"/>
    </source>
</evidence>
<dbReference type="EMBL" id="BNCO01000033">
    <property type="protein sequence ID" value="GIL58988.1"/>
    <property type="molecule type" value="Genomic_DNA"/>
</dbReference>
<protein>
    <submittedName>
        <fullName evidence="2">Uncharacterized protein</fullName>
    </submittedName>
</protein>